<keyword evidence="1" id="KW-0812">Transmembrane</keyword>
<dbReference type="Proteomes" id="UP000288943">
    <property type="component" value="Chromosome"/>
</dbReference>
<name>A0A410WRU6_9BACL</name>
<dbReference type="EMBL" id="CP026520">
    <property type="protein sequence ID" value="QAV17030.1"/>
    <property type="molecule type" value="Genomic_DNA"/>
</dbReference>
<evidence type="ECO:0000313" key="3">
    <source>
        <dbReference type="Proteomes" id="UP000288943"/>
    </source>
</evidence>
<dbReference type="OrthoDB" id="2658329at2"/>
<dbReference type="KEGG" id="pchi:PC41400_04755"/>
<dbReference type="InterPro" id="IPR011726">
    <property type="entry name" value="KdpF"/>
</dbReference>
<reference evidence="2 3" key="1">
    <citation type="submission" date="2018-01" db="EMBL/GenBank/DDBJ databases">
        <title>The whole genome sequencing and assembly of Paenibacillus chitinolyticus KCCM 41400 strain.</title>
        <authorList>
            <person name="Kim J.-Y."/>
            <person name="Park M.-K."/>
            <person name="Lee Y.-J."/>
            <person name="Yi H."/>
            <person name="Bahn Y.-S."/>
            <person name="Kim J.F."/>
            <person name="Lee D.-W."/>
        </authorList>
    </citation>
    <scope>NUCLEOTIDE SEQUENCE [LARGE SCALE GENOMIC DNA]</scope>
    <source>
        <strain evidence="2 3">KCCM 41400</strain>
    </source>
</reference>
<dbReference type="GO" id="GO:0005886">
    <property type="term" value="C:plasma membrane"/>
    <property type="evidence" value="ECO:0007669"/>
    <property type="project" value="InterPro"/>
</dbReference>
<keyword evidence="1" id="KW-1133">Transmembrane helix</keyword>
<sequence>MRPCCGRLGRRPYMMIIALFTAGLFLYLIYALIHPEKF</sequence>
<keyword evidence="1" id="KW-0472">Membrane</keyword>
<evidence type="ECO:0000256" key="1">
    <source>
        <dbReference type="SAM" id="Phobius"/>
    </source>
</evidence>
<dbReference type="AlphaFoldDB" id="A0A410WRU6"/>
<protein>
    <submittedName>
        <fullName evidence="2">K(+)-transporting ATPase subunit F</fullName>
    </submittedName>
</protein>
<dbReference type="GO" id="GO:0008556">
    <property type="term" value="F:P-type potassium transmembrane transporter activity"/>
    <property type="evidence" value="ECO:0007669"/>
    <property type="project" value="InterPro"/>
</dbReference>
<gene>
    <name evidence="2" type="primary">kdpF</name>
    <name evidence="2" type="ORF">PC41400_04755</name>
</gene>
<feature type="transmembrane region" description="Helical" evidence="1">
    <location>
        <begin position="12"/>
        <end position="33"/>
    </location>
</feature>
<dbReference type="NCBIfam" id="TIGR02115">
    <property type="entry name" value="potass_kdpF"/>
    <property type="match status" value="1"/>
</dbReference>
<organism evidence="2 3">
    <name type="scientific">Paenibacillus chitinolyticus</name>
    <dbReference type="NCBI Taxonomy" id="79263"/>
    <lineage>
        <taxon>Bacteria</taxon>
        <taxon>Bacillati</taxon>
        <taxon>Bacillota</taxon>
        <taxon>Bacilli</taxon>
        <taxon>Bacillales</taxon>
        <taxon>Paenibacillaceae</taxon>
        <taxon>Paenibacillus</taxon>
    </lineage>
</organism>
<proteinExistence type="predicted"/>
<dbReference type="Pfam" id="PF09604">
    <property type="entry name" value="Potass_KdpF"/>
    <property type="match status" value="1"/>
</dbReference>
<evidence type="ECO:0000313" key="2">
    <source>
        <dbReference type="EMBL" id="QAV17030.1"/>
    </source>
</evidence>
<accession>A0A410WRU6</accession>